<evidence type="ECO:0000256" key="6">
    <source>
        <dbReference type="ARBA" id="ARBA00023136"/>
    </source>
</evidence>
<feature type="domain" description="TonB-dependent receptor-like beta-barrel" evidence="10">
    <location>
        <begin position="358"/>
        <end position="596"/>
    </location>
</feature>
<evidence type="ECO:0000256" key="9">
    <source>
        <dbReference type="RuleBase" id="RU003357"/>
    </source>
</evidence>
<gene>
    <name evidence="12" type="ORF">ACFQBQ_03195</name>
</gene>
<accession>A0ABW1Z4Z9</accession>
<keyword evidence="5 9" id="KW-0798">TonB box</keyword>
<organism evidence="12 13">
    <name type="scientific">Granulicella cerasi</name>
    <dbReference type="NCBI Taxonomy" id="741063"/>
    <lineage>
        <taxon>Bacteria</taxon>
        <taxon>Pseudomonadati</taxon>
        <taxon>Acidobacteriota</taxon>
        <taxon>Terriglobia</taxon>
        <taxon>Terriglobales</taxon>
        <taxon>Acidobacteriaceae</taxon>
        <taxon>Granulicella</taxon>
    </lineage>
</organism>
<dbReference type="InterPro" id="IPR039426">
    <property type="entry name" value="TonB-dep_rcpt-like"/>
</dbReference>
<feature type="domain" description="TonB-dependent receptor plug" evidence="11">
    <location>
        <begin position="121"/>
        <end position="228"/>
    </location>
</feature>
<evidence type="ECO:0000259" key="11">
    <source>
        <dbReference type="Pfam" id="PF07715"/>
    </source>
</evidence>
<evidence type="ECO:0000256" key="4">
    <source>
        <dbReference type="ARBA" id="ARBA00022692"/>
    </source>
</evidence>
<evidence type="ECO:0000313" key="12">
    <source>
        <dbReference type="EMBL" id="MFC6644611.1"/>
    </source>
</evidence>
<dbReference type="Pfam" id="PF13620">
    <property type="entry name" value="CarboxypepD_reg"/>
    <property type="match status" value="1"/>
</dbReference>
<keyword evidence="6 8" id="KW-0472">Membrane</keyword>
<evidence type="ECO:0000256" key="2">
    <source>
        <dbReference type="ARBA" id="ARBA00022448"/>
    </source>
</evidence>
<comment type="subcellular location">
    <subcellularLocation>
        <location evidence="1 8">Cell outer membrane</location>
        <topology evidence="1 8">Multi-pass membrane protein</topology>
    </subcellularLocation>
</comment>
<dbReference type="InterPro" id="IPR037066">
    <property type="entry name" value="Plug_dom_sf"/>
</dbReference>
<dbReference type="InterPro" id="IPR036942">
    <property type="entry name" value="Beta-barrel_TonB_sf"/>
</dbReference>
<dbReference type="PANTHER" id="PTHR30069:SF28">
    <property type="entry name" value="TONB-DEPENDENT RECEPTOR YNCD-RELATED"/>
    <property type="match status" value="1"/>
</dbReference>
<keyword evidence="3 8" id="KW-1134">Transmembrane beta strand</keyword>
<comment type="similarity">
    <text evidence="8 9">Belongs to the TonB-dependent receptor family.</text>
</comment>
<dbReference type="Gene3D" id="2.60.40.1120">
    <property type="entry name" value="Carboxypeptidase-like, regulatory domain"/>
    <property type="match status" value="1"/>
</dbReference>
<evidence type="ECO:0000313" key="13">
    <source>
        <dbReference type="Proteomes" id="UP001596391"/>
    </source>
</evidence>
<evidence type="ECO:0000256" key="5">
    <source>
        <dbReference type="ARBA" id="ARBA00023077"/>
    </source>
</evidence>
<sequence length="603" mass="63939">MAATVAALGSCCASAQVNSSLSGVVLDGAGAAVVGAQVEVSQGGQTLFCGASDATGHFSFADVPAGAYMVRVSREGFQTSLQSMTLRAGTPVALRTTLSVASLSQSVTVDAQTALVTELPTSQTHTAVSREEFKNSPAITVADIVSLMPGVSFVTGNGPRDIAVSVRGSSTRQTYGVRNVQVFEDGFPVTQPDGLARMDLTDPHAYSGVDVVQGPSSALYGNYATGGAINFHTRSGSDIHGVEVGADFGSFGYFNDYVTYGTGSERYQLAVFLSNVRAEQATSNNQFNTITANILASFAATPRDRMTFKFINNNLDTNLSIRLSRTQYALNPYQRGCAVYSSAFAVNGCASVSVFTNGFTGTRQSLAAAEAGLNRHDRRTIVGARYEHDVSADTTWQTQFVWDDRVANQPTSASAYRGTLPSFNVVSDRLRHGKLGGKESTTYVGGFFNYENISSTSANLMPGGNAAIGAPTQTIQGDHFNTGFHLRAEYALAPQWTLVAGVGGEYTQLAAVANNFTYTVATSSPLTISTAINPVRGDRNFFNVAPEFGVQYRPTSVWKLHGRIGTGYGTPQATQLFTTPQGLFGNNTTLKTQRNIGVEEEPT</sequence>
<comment type="caution">
    <text evidence="12">The sequence shown here is derived from an EMBL/GenBank/DDBJ whole genome shotgun (WGS) entry which is preliminary data.</text>
</comment>
<evidence type="ECO:0000256" key="7">
    <source>
        <dbReference type="ARBA" id="ARBA00023237"/>
    </source>
</evidence>
<keyword evidence="7 8" id="KW-0998">Cell outer membrane</keyword>
<reference evidence="13" key="1">
    <citation type="journal article" date="2019" name="Int. J. Syst. Evol. Microbiol.">
        <title>The Global Catalogue of Microorganisms (GCM) 10K type strain sequencing project: providing services to taxonomists for standard genome sequencing and annotation.</title>
        <authorList>
            <consortium name="The Broad Institute Genomics Platform"/>
            <consortium name="The Broad Institute Genome Sequencing Center for Infectious Disease"/>
            <person name="Wu L."/>
            <person name="Ma J."/>
        </authorList>
    </citation>
    <scope>NUCLEOTIDE SEQUENCE [LARGE SCALE GENOMIC DNA]</scope>
    <source>
        <strain evidence="13">CGMCC 1.16026</strain>
    </source>
</reference>
<dbReference type="InterPro" id="IPR000531">
    <property type="entry name" value="Beta-barrel_TonB"/>
</dbReference>
<dbReference type="Gene3D" id="2.40.170.20">
    <property type="entry name" value="TonB-dependent receptor, beta-barrel domain"/>
    <property type="match status" value="1"/>
</dbReference>
<dbReference type="RefSeq" id="WP_390233838.1">
    <property type="nucleotide sequence ID" value="NZ_JBHSWI010000001.1"/>
</dbReference>
<evidence type="ECO:0000256" key="3">
    <source>
        <dbReference type="ARBA" id="ARBA00022452"/>
    </source>
</evidence>
<dbReference type="Pfam" id="PF07715">
    <property type="entry name" value="Plug"/>
    <property type="match status" value="1"/>
</dbReference>
<keyword evidence="2 8" id="KW-0813">Transport</keyword>
<dbReference type="EMBL" id="JBHSWI010000001">
    <property type="protein sequence ID" value="MFC6644611.1"/>
    <property type="molecule type" value="Genomic_DNA"/>
</dbReference>
<dbReference type="Gene3D" id="2.170.130.10">
    <property type="entry name" value="TonB-dependent receptor, plug domain"/>
    <property type="match status" value="1"/>
</dbReference>
<keyword evidence="4 8" id="KW-0812">Transmembrane</keyword>
<protein>
    <submittedName>
        <fullName evidence="12">TonB-dependent receptor domain-containing protein</fullName>
    </submittedName>
</protein>
<proteinExistence type="inferred from homology"/>
<dbReference type="SUPFAM" id="SSF49464">
    <property type="entry name" value="Carboxypeptidase regulatory domain-like"/>
    <property type="match status" value="1"/>
</dbReference>
<keyword evidence="12" id="KW-0675">Receptor</keyword>
<evidence type="ECO:0000256" key="1">
    <source>
        <dbReference type="ARBA" id="ARBA00004571"/>
    </source>
</evidence>
<dbReference type="InterPro" id="IPR008969">
    <property type="entry name" value="CarboxyPept-like_regulatory"/>
</dbReference>
<evidence type="ECO:0000256" key="8">
    <source>
        <dbReference type="PROSITE-ProRule" id="PRU01360"/>
    </source>
</evidence>
<dbReference type="Proteomes" id="UP001596391">
    <property type="component" value="Unassembled WGS sequence"/>
</dbReference>
<dbReference type="PANTHER" id="PTHR30069">
    <property type="entry name" value="TONB-DEPENDENT OUTER MEMBRANE RECEPTOR"/>
    <property type="match status" value="1"/>
</dbReference>
<name>A0ABW1Z4Z9_9BACT</name>
<dbReference type="InterPro" id="IPR012910">
    <property type="entry name" value="Plug_dom"/>
</dbReference>
<dbReference type="Pfam" id="PF00593">
    <property type="entry name" value="TonB_dep_Rec_b-barrel"/>
    <property type="match status" value="1"/>
</dbReference>
<dbReference type="PROSITE" id="PS52016">
    <property type="entry name" value="TONB_DEPENDENT_REC_3"/>
    <property type="match status" value="1"/>
</dbReference>
<dbReference type="SUPFAM" id="SSF56935">
    <property type="entry name" value="Porins"/>
    <property type="match status" value="1"/>
</dbReference>
<evidence type="ECO:0000259" key="10">
    <source>
        <dbReference type="Pfam" id="PF00593"/>
    </source>
</evidence>
<keyword evidence="13" id="KW-1185">Reference proteome</keyword>